<dbReference type="Proteomes" id="UP001065322">
    <property type="component" value="Chromosome"/>
</dbReference>
<keyword evidence="1" id="KW-1133">Transmembrane helix</keyword>
<dbReference type="PIRSF" id="PIRSF007580">
    <property type="entry name" value="UCP07580"/>
    <property type="match status" value="1"/>
</dbReference>
<dbReference type="RefSeq" id="WP_260997363.1">
    <property type="nucleotide sequence ID" value="NZ_CP054475.1"/>
</dbReference>
<evidence type="ECO:0000313" key="3">
    <source>
        <dbReference type="Proteomes" id="UP001065322"/>
    </source>
</evidence>
<sequence>MNTSVTTYTPADVEIKPRRMHFPFGDIKERFFFSGNSLLSVFFGALSATFPPGEAEFIASVRQYRDRITDPQLQDQIKGFIGQEGHHSHQHKQINEALRHLGIDAVRLEKHLQRDIQRFTRRKFATPKLRLAMTVGMEHMTAIMAEFVLKNPQVLEPLEESVRDLLYWHAVEEIEHKAVAFDVYMQLEGDRKYLRRVLKLVTVMFNVRIAFYMVALLWWARKLPSWSDIKGFRRFMYGEKGMLSNIRQPYRDYFKEGFHPWDHDNRELIVKWQNELRRNKTQEV</sequence>
<keyword evidence="1" id="KW-0812">Transmembrane</keyword>
<dbReference type="PANTHER" id="PTHR39456">
    <property type="entry name" value="METAL-DEPENDENT HYDROLASE"/>
    <property type="match status" value="1"/>
</dbReference>
<proteinExistence type="predicted"/>
<evidence type="ECO:0000313" key="2">
    <source>
        <dbReference type="EMBL" id="UXD88634.1"/>
    </source>
</evidence>
<protein>
    <submittedName>
        <fullName evidence="2">Metal-dependent hydrolase</fullName>
    </submittedName>
</protein>
<organism evidence="2 3">
    <name type="scientific">Thalassolituus hydrocarboniclasticus</name>
    <dbReference type="NCBI Taxonomy" id="2742796"/>
    <lineage>
        <taxon>Bacteria</taxon>
        <taxon>Pseudomonadati</taxon>
        <taxon>Pseudomonadota</taxon>
        <taxon>Gammaproteobacteria</taxon>
        <taxon>Oceanospirillales</taxon>
        <taxon>Oceanospirillaceae</taxon>
        <taxon>Thalassolituus</taxon>
    </lineage>
</organism>
<evidence type="ECO:0000256" key="1">
    <source>
        <dbReference type="SAM" id="Phobius"/>
    </source>
</evidence>
<gene>
    <name evidence="2" type="ORF">HUF19_14870</name>
</gene>
<dbReference type="EMBL" id="CP054475">
    <property type="protein sequence ID" value="UXD88634.1"/>
    <property type="molecule type" value="Genomic_DNA"/>
</dbReference>
<dbReference type="InterPro" id="IPR016516">
    <property type="entry name" value="UCP07580"/>
</dbReference>
<dbReference type="PANTHER" id="PTHR39456:SF1">
    <property type="entry name" value="METAL-DEPENDENT HYDROLASE"/>
    <property type="match status" value="1"/>
</dbReference>
<accession>A0ABY6ADV5</accession>
<keyword evidence="1" id="KW-0472">Membrane</keyword>
<dbReference type="GO" id="GO:0016787">
    <property type="term" value="F:hydrolase activity"/>
    <property type="evidence" value="ECO:0007669"/>
    <property type="project" value="UniProtKB-KW"/>
</dbReference>
<keyword evidence="2" id="KW-0378">Hydrolase</keyword>
<name>A0ABY6ADV5_9GAMM</name>
<dbReference type="Pfam" id="PF10118">
    <property type="entry name" value="Metal_hydrol"/>
    <property type="match status" value="1"/>
</dbReference>
<keyword evidence="3" id="KW-1185">Reference proteome</keyword>
<feature type="transmembrane region" description="Helical" evidence="1">
    <location>
        <begin position="200"/>
        <end position="220"/>
    </location>
</feature>
<reference evidence="3" key="1">
    <citation type="submission" date="2020-06" db="EMBL/GenBank/DDBJ databases">
        <title>Thalassolituus marinus alknpb1M-1, a hydrocarbon-degrading bacterium isolated from the deep-sea overlying water using an in-situ strategy from the South China Sea basin.</title>
        <authorList>
            <person name="Dong C."/>
            <person name="Chen Y."/>
            <person name="Shao Z."/>
        </authorList>
    </citation>
    <scope>NUCLEOTIDE SEQUENCE [LARGE SCALE GENOMIC DNA]</scope>
    <source>
        <strain evidence="3">alknpb1M-1</strain>
    </source>
</reference>